<organism evidence="2 3">
    <name type="scientific">Paenibacillus piri</name>
    <dbReference type="NCBI Taxonomy" id="2547395"/>
    <lineage>
        <taxon>Bacteria</taxon>
        <taxon>Bacillati</taxon>
        <taxon>Bacillota</taxon>
        <taxon>Bacilli</taxon>
        <taxon>Bacillales</taxon>
        <taxon>Paenibacillaceae</taxon>
        <taxon>Paenibacillus</taxon>
    </lineage>
</organism>
<dbReference type="CDD" id="cd06171">
    <property type="entry name" value="Sigma70_r4"/>
    <property type="match status" value="1"/>
</dbReference>
<keyword evidence="3" id="KW-1185">Reference proteome</keyword>
<dbReference type="InterPro" id="IPR013324">
    <property type="entry name" value="RNA_pol_sigma_r3/r4-like"/>
</dbReference>
<evidence type="ECO:0000259" key="1">
    <source>
        <dbReference type="Pfam" id="PF08281"/>
    </source>
</evidence>
<name>A0A4R5KAM6_9BACL</name>
<dbReference type="Proteomes" id="UP000295636">
    <property type="component" value="Unassembled WGS sequence"/>
</dbReference>
<dbReference type="GO" id="GO:0006352">
    <property type="term" value="P:DNA-templated transcription initiation"/>
    <property type="evidence" value="ECO:0007669"/>
    <property type="project" value="InterPro"/>
</dbReference>
<evidence type="ECO:0000313" key="3">
    <source>
        <dbReference type="Proteomes" id="UP000295636"/>
    </source>
</evidence>
<dbReference type="GO" id="GO:0003677">
    <property type="term" value="F:DNA binding"/>
    <property type="evidence" value="ECO:0007669"/>
    <property type="project" value="InterPro"/>
</dbReference>
<dbReference type="InterPro" id="IPR036388">
    <property type="entry name" value="WH-like_DNA-bd_sf"/>
</dbReference>
<sequence length="178" mass="20344">MNHLPTAPTRQIGLSELLLSYRLTYRMLHQAQTAAAPGDKELISGMMSDVQYAIEWMKTGRCPANRRGIERRSACQREKLMDPQQMQTYLEQQSCPTRPNPLTGEQRVRLELALSLLSPRERECFELHHGMCYSLQEIASLLQLKKGTVQYYVQTAQSKLRPDKLQGLKRVPSVTAGR</sequence>
<proteinExistence type="predicted"/>
<dbReference type="Pfam" id="PF08281">
    <property type="entry name" value="Sigma70_r4_2"/>
    <property type="match status" value="1"/>
</dbReference>
<dbReference type="InterPro" id="IPR014284">
    <property type="entry name" value="RNA_pol_sigma-70_dom"/>
</dbReference>
<dbReference type="NCBIfam" id="NF005385">
    <property type="entry name" value="PRK06930.1"/>
    <property type="match status" value="1"/>
</dbReference>
<dbReference type="OrthoDB" id="2083683at2"/>
<dbReference type="GO" id="GO:0016987">
    <property type="term" value="F:sigma factor activity"/>
    <property type="evidence" value="ECO:0007669"/>
    <property type="project" value="InterPro"/>
</dbReference>
<comment type="caution">
    <text evidence="2">The sequence shown here is derived from an EMBL/GenBank/DDBJ whole genome shotgun (WGS) entry which is preliminary data.</text>
</comment>
<dbReference type="RefSeq" id="WP_133235492.1">
    <property type="nucleotide sequence ID" value="NZ_SMRT01000022.1"/>
</dbReference>
<feature type="domain" description="RNA polymerase sigma factor 70 region 4 type 2" evidence="1">
    <location>
        <begin position="108"/>
        <end position="156"/>
    </location>
</feature>
<reference evidence="2 3" key="1">
    <citation type="submission" date="2019-03" db="EMBL/GenBank/DDBJ databases">
        <title>This is whole genome sequence of Paenibacillus sp MS74 strain.</title>
        <authorList>
            <person name="Trinh H.N."/>
        </authorList>
    </citation>
    <scope>NUCLEOTIDE SEQUENCE [LARGE SCALE GENOMIC DNA]</scope>
    <source>
        <strain evidence="2 3">MS74</strain>
    </source>
</reference>
<dbReference type="InterPro" id="IPR013249">
    <property type="entry name" value="RNA_pol_sigma70_r4_t2"/>
</dbReference>
<dbReference type="SUPFAM" id="SSF88659">
    <property type="entry name" value="Sigma3 and sigma4 domains of RNA polymerase sigma factors"/>
    <property type="match status" value="1"/>
</dbReference>
<dbReference type="AlphaFoldDB" id="A0A4R5KAM6"/>
<accession>A0A4R5KAM6</accession>
<dbReference type="EMBL" id="SMRT01000022">
    <property type="protein sequence ID" value="TDF92169.1"/>
    <property type="molecule type" value="Genomic_DNA"/>
</dbReference>
<evidence type="ECO:0000313" key="2">
    <source>
        <dbReference type="EMBL" id="TDF92169.1"/>
    </source>
</evidence>
<gene>
    <name evidence="2" type="ORF">E1757_30720</name>
</gene>
<dbReference type="NCBIfam" id="TIGR02937">
    <property type="entry name" value="sigma70-ECF"/>
    <property type="match status" value="1"/>
</dbReference>
<protein>
    <submittedName>
        <fullName evidence="2">Sigma-70 family RNA polymerase sigma factor</fullName>
    </submittedName>
</protein>
<dbReference type="Gene3D" id="1.10.10.10">
    <property type="entry name" value="Winged helix-like DNA-binding domain superfamily/Winged helix DNA-binding domain"/>
    <property type="match status" value="1"/>
</dbReference>